<dbReference type="VEuPathDB" id="VectorBase:AALB20_030931"/>
<feature type="transmembrane region" description="Helical" evidence="4">
    <location>
        <begin position="534"/>
        <end position="552"/>
    </location>
</feature>
<name>A0A182FLU0_ANOAL</name>
<evidence type="ECO:0000256" key="1">
    <source>
        <dbReference type="ARBA" id="ARBA00010097"/>
    </source>
</evidence>
<comment type="similarity">
    <text evidence="1">Belongs to the N-CoR nuclear receptor corepressors family.</text>
</comment>
<dbReference type="GO" id="GO:0006357">
    <property type="term" value="P:regulation of transcription by RNA polymerase II"/>
    <property type="evidence" value="ECO:0007669"/>
    <property type="project" value="TreeGrafter"/>
</dbReference>
<feature type="region of interest" description="Disordered" evidence="3">
    <location>
        <begin position="315"/>
        <end position="341"/>
    </location>
</feature>
<keyword evidence="2" id="KW-0175">Coiled coil</keyword>
<protein>
    <recommendedName>
        <fullName evidence="5">N-CoR GPS2-interacting domain-containing protein</fullName>
    </recommendedName>
</protein>
<dbReference type="Pfam" id="PF15784">
    <property type="entry name" value="GPS2_interact"/>
    <property type="match status" value="1"/>
</dbReference>
<accession>A0A182FLU0</accession>
<dbReference type="STRING" id="7167.A0A182FLU0"/>
<feature type="compositionally biased region" description="Low complexity" evidence="3">
    <location>
        <begin position="160"/>
        <end position="175"/>
    </location>
</feature>
<dbReference type="InterPro" id="IPR031557">
    <property type="entry name" value="N-CoR_GPS2_interact"/>
</dbReference>
<dbReference type="PANTHER" id="PTHR13992:SF39">
    <property type="entry name" value="SMRTER, ISOFORM G"/>
    <property type="match status" value="1"/>
</dbReference>
<keyword evidence="4" id="KW-0472">Membrane</keyword>
<evidence type="ECO:0000313" key="6">
    <source>
        <dbReference type="EnsemblMetazoa" id="AALB007499-PA"/>
    </source>
</evidence>
<dbReference type="GO" id="GO:0000785">
    <property type="term" value="C:chromatin"/>
    <property type="evidence" value="ECO:0007669"/>
    <property type="project" value="TreeGrafter"/>
</dbReference>
<dbReference type="AlphaFoldDB" id="A0A182FLU0"/>
<feature type="region of interest" description="Disordered" evidence="3">
    <location>
        <begin position="160"/>
        <end position="189"/>
    </location>
</feature>
<dbReference type="VEuPathDB" id="VectorBase:AALB007499"/>
<reference evidence="6" key="2">
    <citation type="submission" date="2022-08" db="UniProtKB">
        <authorList>
            <consortium name="EnsemblMetazoa"/>
        </authorList>
    </citation>
    <scope>IDENTIFICATION</scope>
    <source>
        <strain evidence="6">STECLA/ALBI9_A</strain>
    </source>
</reference>
<dbReference type="InterPro" id="IPR051571">
    <property type="entry name" value="N-CoR_corepressor"/>
</dbReference>
<dbReference type="PANTHER" id="PTHR13992">
    <property type="entry name" value="NUCLEAR RECEPTOR CO-REPRESSOR RELATED NCOR"/>
    <property type="match status" value="1"/>
</dbReference>
<organism evidence="6 7">
    <name type="scientific">Anopheles albimanus</name>
    <name type="common">New world malaria mosquito</name>
    <dbReference type="NCBI Taxonomy" id="7167"/>
    <lineage>
        <taxon>Eukaryota</taxon>
        <taxon>Metazoa</taxon>
        <taxon>Ecdysozoa</taxon>
        <taxon>Arthropoda</taxon>
        <taxon>Hexapoda</taxon>
        <taxon>Insecta</taxon>
        <taxon>Pterygota</taxon>
        <taxon>Neoptera</taxon>
        <taxon>Endopterygota</taxon>
        <taxon>Diptera</taxon>
        <taxon>Nematocera</taxon>
        <taxon>Culicoidea</taxon>
        <taxon>Culicidae</taxon>
        <taxon>Anophelinae</taxon>
        <taxon>Anopheles</taxon>
    </lineage>
</organism>
<dbReference type="Proteomes" id="UP000069272">
    <property type="component" value="Chromosome 3R"/>
</dbReference>
<keyword evidence="7" id="KW-1185">Reference proteome</keyword>
<evidence type="ECO:0000259" key="5">
    <source>
        <dbReference type="Pfam" id="PF15784"/>
    </source>
</evidence>
<dbReference type="Gene3D" id="1.20.5.430">
    <property type="match status" value="1"/>
</dbReference>
<proteinExistence type="inferred from homology"/>
<evidence type="ECO:0000313" key="7">
    <source>
        <dbReference type="Proteomes" id="UP000069272"/>
    </source>
</evidence>
<evidence type="ECO:0000256" key="2">
    <source>
        <dbReference type="ARBA" id="ARBA00023054"/>
    </source>
</evidence>
<feature type="domain" description="N-CoR GPS2-interacting" evidence="5">
    <location>
        <begin position="266"/>
        <end position="346"/>
    </location>
</feature>
<reference evidence="6 7" key="1">
    <citation type="journal article" date="2017" name="G3 (Bethesda)">
        <title>The Physical Genome Mapping of Anopheles albimanus Corrected Scaffold Misassemblies and Identified Interarm Rearrangements in Genus Anopheles.</title>
        <authorList>
            <person name="Artemov G.N."/>
            <person name="Peery A.N."/>
            <person name="Jiang X."/>
            <person name="Tu Z."/>
            <person name="Stegniy V.N."/>
            <person name="Sharakhova M.V."/>
            <person name="Sharakhov I.V."/>
        </authorList>
    </citation>
    <scope>NUCLEOTIDE SEQUENCE [LARGE SCALE GENOMIC DNA]</scope>
    <source>
        <strain evidence="6 7">ALBI9_A</strain>
    </source>
</reference>
<feature type="compositionally biased region" description="Polar residues" evidence="3">
    <location>
        <begin position="1"/>
        <end position="20"/>
    </location>
</feature>
<evidence type="ECO:0000256" key="4">
    <source>
        <dbReference type="SAM" id="Phobius"/>
    </source>
</evidence>
<feature type="region of interest" description="Disordered" evidence="3">
    <location>
        <begin position="1"/>
        <end position="42"/>
    </location>
</feature>
<keyword evidence="4" id="KW-1133">Transmembrane helix</keyword>
<dbReference type="EnsemblMetazoa" id="AALB007499-RA">
    <property type="protein sequence ID" value="AALB007499-PA"/>
    <property type="gene ID" value="AALB007499"/>
</dbReference>
<evidence type="ECO:0000256" key="3">
    <source>
        <dbReference type="SAM" id="MobiDB-lite"/>
    </source>
</evidence>
<sequence length="553" mass="60803">TAETAQSYSKGGQTTSQTTVPRSAASPLSPPRPGPGAAGAVSFPSYAGVPAREAPMRYVQNTTYSGSTYVRENPFTRVPTHIQSVVTEYRQGVPPSVSNNLPASISIVNSGMDVVPLHTVVHHQSQLPTSIQSQSPTIAQQVAVGGPLAQSALMVSAVHQSSPSQSVMQQASQSQPTPRPRISLLHPNSDFHLSTRSVVTTVVPPDGTGPPAFKKIRLNEVIGHSLSQSAIGGGGGSVGTSGNVATTMLKVDTREAPVVIVPSGAYHPQVEAISPTLPSDPMEELRATKDELLQQIAKVDNDIDKAEKKIASLKKKQESLEEASAKPATEDSSSETQPKHRNLAQKIYAENRKRASAAHAVLSSLCTFNIDLPLYNQPSDAEVCREIQERHRTFKDRLLLHFRSIKSERAAKQSEMTERYALLSQDWAKRVDKMEASAKRKAKEAKNREFFEKVFPELRKQREDKERFNRVGSRIKSEADLEEIMDGLQEQAMEDKKMRSYAVIPPLMLDSRQRRLVFNNENGALIDMEMEFKVNYIAISIVLLHAGIFFFYV</sequence>
<keyword evidence="4" id="KW-0812">Transmembrane</keyword>